<accession>A0A1D7XLF3</accession>
<proteinExistence type="predicted"/>
<reference evidence="2" key="1">
    <citation type="submission" date="2016-09" db="EMBL/GenBank/DDBJ databases">
        <title>Genomics of Clostridium taeniosporum, an organism which forms endospores with ribbon-like appendages.</title>
        <authorList>
            <person name="Walker J.R."/>
        </authorList>
    </citation>
    <scope>NUCLEOTIDE SEQUENCE [LARGE SCALE GENOMIC DNA]</scope>
    <source>
        <strain evidence="2">1/k</strain>
    </source>
</reference>
<dbReference type="Proteomes" id="UP000094652">
    <property type="component" value="Chromosome"/>
</dbReference>
<dbReference type="AlphaFoldDB" id="A0A1D7XLF3"/>
<evidence type="ECO:0000313" key="1">
    <source>
        <dbReference type="EMBL" id="AOR24168.1"/>
    </source>
</evidence>
<dbReference type="OrthoDB" id="9898825at2"/>
<keyword evidence="2" id="KW-1185">Reference proteome</keyword>
<name>A0A1D7XLF3_9CLOT</name>
<gene>
    <name evidence="1" type="ORF">BGI42_10695</name>
</gene>
<organism evidence="1 2">
    <name type="scientific">Clostridium taeniosporum</name>
    <dbReference type="NCBI Taxonomy" id="394958"/>
    <lineage>
        <taxon>Bacteria</taxon>
        <taxon>Bacillati</taxon>
        <taxon>Bacillota</taxon>
        <taxon>Clostridia</taxon>
        <taxon>Eubacteriales</taxon>
        <taxon>Clostridiaceae</taxon>
        <taxon>Clostridium</taxon>
    </lineage>
</organism>
<evidence type="ECO:0000313" key="2">
    <source>
        <dbReference type="Proteomes" id="UP000094652"/>
    </source>
</evidence>
<dbReference type="EMBL" id="CP017253">
    <property type="protein sequence ID" value="AOR24168.1"/>
    <property type="molecule type" value="Genomic_DNA"/>
</dbReference>
<dbReference type="KEGG" id="ctae:BGI42_10695"/>
<sequence length="75" mass="8994">MEYIVNNQFGCIDIILKNGLFRKTSKGDCIFKSENGLVDKFIRNINMTEDEYKEEFIKFCKKHDIDWKKILELLK</sequence>
<dbReference type="RefSeq" id="WP_069680305.1">
    <property type="nucleotide sequence ID" value="NZ_CP017253.2"/>
</dbReference>
<protein>
    <submittedName>
        <fullName evidence="1">Uncharacterized protein</fullName>
    </submittedName>
</protein>